<dbReference type="InterPro" id="IPR001763">
    <property type="entry name" value="Rhodanese-like_dom"/>
</dbReference>
<feature type="non-terminal residue" evidence="8">
    <location>
        <position position="142"/>
    </location>
</feature>
<dbReference type="EMBL" id="KQ115797">
    <property type="protein sequence ID" value="KMS65046.1"/>
    <property type="molecule type" value="Genomic_DNA"/>
</dbReference>
<dbReference type="SUPFAM" id="SSF52821">
    <property type="entry name" value="Rhodanese/Cell cycle control phosphatase"/>
    <property type="match status" value="1"/>
</dbReference>
<keyword evidence="4" id="KW-0378">Hydrolase</keyword>
<dbReference type="GO" id="GO:0010971">
    <property type="term" value="P:positive regulation of G2/M transition of mitotic cell cycle"/>
    <property type="evidence" value="ECO:0007669"/>
    <property type="project" value="TreeGrafter"/>
</dbReference>
<keyword evidence="5" id="KW-0904">Protein phosphatase</keyword>
<dbReference type="InterPro" id="IPR000751">
    <property type="entry name" value="MPI_Phosphatase"/>
</dbReference>
<evidence type="ECO:0000256" key="3">
    <source>
        <dbReference type="ARBA" id="ARBA00022618"/>
    </source>
</evidence>
<dbReference type="GO" id="GO:0005634">
    <property type="term" value="C:nucleus"/>
    <property type="evidence" value="ECO:0007669"/>
    <property type="project" value="TreeGrafter"/>
</dbReference>
<dbReference type="EC" id="3.1.3.48" evidence="2"/>
<sequence>MNMVFGSPEALPRRSLISSMAFTPTPPRPAPTHLQRAVPFEFFPKPEDAMDIEPQKLLLPVSSAMSLPLVSCETVASLLSGDFAETVSQYVIVDCRYDYEHEGGHLPFAISVNRHESLCELHATLRNSNMDLTSVVIIFHCE</sequence>
<dbReference type="GO" id="GO:0110032">
    <property type="term" value="P:positive regulation of G2/MI transition of meiotic cell cycle"/>
    <property type="evidence" value="ECO:0007669"/>
    <property type="project" value="TreeGrafter"/>
</dbReference>
<dbReference type="PANTHER" id="PTHR10828">
    <property type="entry name" value="M-PHASE INDUCER PHOSPHATASE DUAL SPECIFICITY PHOSPHATASE CDC25"/>
    <property type="match status" value="1"/>
</dbReference>
<feature type="domain" description="Rhodanese" evidence="7">
    <location>
        <begin position="86"/>
        <end position="112"/>
    </location>
</feature>
<evidence type="ECO:0000256" key="5">
    <source>
        <dbReference type="ARBA" id="ARBA00022912"/>
    </source>
</evidence>
<dbReference type="GO" id="GO:0000086">
    <property type="term" value="P:G2/M transition of mitotic cell cycle"/>
    <property type="evidence" value="ECO:0007669"/>
    <property type="project" value="TreeGrafter"/>
</dbReference>
<keyword evidence="9" id="KW-1185">Reference proteome</keyword>
<reference evidence="8 9" key="1">
    <citation type="journal article" date="2014" name="Nature">
        <title>The genome of the recently domesticated crop plant sugar beet (Beta vulgaris).</title>
        <authorList>
            <person name="Dohm J.C."/>
            <person name="Minoche A.E."/>
            <person name="Holtgrawe D."/>
            <person name="Capella-Gutierrez S."/>
            <person name="Zakrzewski F."/>
            <person name="Tafer H."/>
            <person name="Rupp O."/>
            <person name="Sorensen T.R."/>
            <person name="Stracke R."/>
            <person name="Reinhardt R."/>
            <person name="Goesmann A."/>
            <person name="Kraft T."/>
            <person name="Schulz B."/>
            <person name="Stadler P.F."/>
            <person name="Schmidt T."/>
            <person name="Gabaldon T."/>
            <person name="Lehrach H."/>
            <person name="Weisshaar B."/>
            <person name="Himmelbauer H."/>
        </authorList>
    </citation>
    <scope>NUCLEOTIDE SEQUENCE [LARGE SCALE GENOMIC DNA]</scope>
    <source>
        <tissue evidence="8">Taproot</tissue>
    </source>
</reference>
<evidence type="ECO:0000256" key="2">
    <source>
        <dbReference type="ARBA" id="ARBA00013064"/>
    </source>
</evidence>
<evidence type="ECO:0000256" key="1">
    <source>
        <dbReference type="ARBA" id="ARBA00011065"/>
    </source>
</evidence>
<evidence type="ECO:0000259" key="7">
    <source>
        <dbReference type="PROSITE" id="PS50206"/>
    </source>
</evidence>
<dbReference type="Proteomes" id="UP000035740">
    <property type="component" value="Unassembled WGS sequence"/>
</dbReference>
<organism evidence="8 9">
    <name type="scientific">Beta vulgaris subsp. vulgaris</name>
    <name type="common">Beet</name>
    <dbReference type="NCBI Taxonomy" id="3555"/>
    <lineage>
        <taxon>Eukaryota</taxon>
        <taxon>Viridiplantae</taxon>
        <taxon>Streptophyta</taxon>
        <taxon>Embryophyta</taxon>
        <taxon>Tracheophyta</taxon>
        <taxon>Spermatophyta</taxon>
        <taxon>Magnoliopsida</taxon>
        <taxon>eudicotyledons</taxon>
        <taxon>Gunneridae</taxon>
        <taxon>Pentapetalae</taxon>
        <taxon>Caryophyllales</taxon>
        <taxon>Chenopodiaceae</taxon>
        <taxon>Betoideae</taxon>
        <taxon>Beta</taxon>
    </lineage>
</organism>
<protein>
    <recommendedName>
        <fullName evidence="2">protein-tyrosine-phosphatase</fullName>
        <ecNumber evidence="2">3.1.3.48</ecNumber>
    </recommendedName>
</protein>
<evidence type="ECO:0000313" key="8">
    <source>
        <dbReference type="EMBL" id="KMS65046.1"/>
    </source>
</evidence>
<accession>A0A0J7YN93</accession>
<evidence type="ECO:0000313" key="9">
    <source>
        <dbReference type="Proteomes" id="UP000035740"/>
    </source>
</evidence>
<dbReference type="PANTHER" id="PTHR10828:SF17">
    <property type="entry name" value="PROTEIN-TYROSINE-PHOSPHATASE"/>
    <property type="match status" value="1"/>
</dbReference>
<evidence type="ECO:0000256" key="4">
    <source>
        <dbReference type="ARBA" id="ARBA00022801"/>
    </source>
</evidence>
<dbReference type="AlphaFoldDB" id="A0A0J7YN93"/>
<dbReference type="OrthoDB" id="514271at2759"/>
<dbReference type="GO" id="GO:0004725">
    <property type="term" value="F:protein tyrosine phosphatase activity"/>
    <property type="evidence" value="ECO:0007669"/>
    <property type="project" value="UniProtKB-EC"/>
</dbReference>
<dbReference type="Gene3D" id="3.40.250.10">
    <property type="entry name" value="Rhodanese-like domain"/>
    <property type="match status" value="1"/>
</dbReference>
<evidence type="ECO:0000256" key="6">
    <source>
        <dbReference type="ARBA" id="ARBA00023306"/>
    </source>
</evidence>
<keyword evidence="6" id="KW-0131">Cell cycle</keyword>
<gene>
    <name evidence="8" type="ORF">BVRB_039990</name>
</gene>
<dbReference type="GO" id="GO:0051301">
    <property type="term" value="P:cell division"/>
    <property type="evidence" value="ECO:0007669"/>
    <property type="project" value="UniProtKB-KW"/>
</dbReference>
<dbReference type="InterPro" id="IPR036873">
    <property type="entry name" value="Rhodanese-like_dom_sf"/>
</dbReference>
<dbReference type="PRINTS" id="PR00716">
    <property type="entry name" value="MPIPHPHTASE"/>
</dbReference>
<comment type="similarity">
    <text evidence="1">Belongs to the MPI phosphatase family.</text>
</comment>
<dbReference type="GO" id="GO:0005737">
    <property type="term" value="C:cytoplasm"/>
    <property type="evidence" value="ECO:0007669"/>
    <property type="project" value="TreeGrafter"/>
</dbReference>
<keyword evidence="3" id="KW-0132">Cell division</keyword>
<name>A0A0J7YN93_BETVV</name>
<proteinExistence type="inferred from homology"/>
<dbReference type="Gramene" id="KMS65046">
    <property type="protein sequence ID" value="KMS65046"/>
    <property type="gene ID" value="BVRB_039990"/>
</dbReference>
<dbReference type="PROSITE" id="PS50206">
    <property type="entry name" value="RHODANESE_3"/>
    <property type="match status" value="1"/>
</dbReference>